<protein>
    <submittedName>
        <fullName evidence="1">Uncharacterized protein</fullName>
    </submittedName>
</protein>
<name>A0A5B1M2E8_9ACTN</name>
<accession>A0A5B1M2E8</accession>
<keyword evidence="2" id="KW-1185">Reference proteome</keyword>
<dbReference type="Proteomes" id="UP000324351">
    <property type="component" value="Unassembled WGS sequence"/>
</dbReference>
<proteinExistence type="predicted"/>
<dbReference type="RefSeq" id="WP_149750645.1">
    <property type="nucleotide sequence ID" value="NZ_VUJW01000004.1"/>
</dbReference>
<comment type="caution">
    <text evidence="1">The sequence shown here is derived from an EMBL/GenBank/DDBJ whole genome shotgun (WGS) entry which is preliminary data.</text>
</comment>
<dbReference type="AlphaFoldDB" id="A0A5B1M2E8"/>
<reference evidence="1 2" key="2">
    <citation type="submission" date="2019-09" db="EMBL/GenBank/DDBJ databases">
        <authorList>
            <person name="Jin C."/>
        </authorList>
    </citation>
    <scope>NUCLEOTIDE SEQUENCE [LARGE SCALE GENOMIC DNA]</scope>
    <source>
        <strain evidence="1 2">BN140041</strain>
    </source>
</reference>
<dbReference type="EMBL" id="VUJW01000004">
    <property type="protein sequence ID" value="KAA1426954.1"/>
    <property type="molecule type" value="Genomic_DNA"/>
</dbReference>
<evidence type="ECO:0000313" key="2">
    <source>
        <dbReference type="Proteomes" id="UP000324351"/>
    </source>
</evidence>
<evidence type="ECO:0000313" key="1">
    <source>
        <dbReference type="EMBL" id="KAA1426954.1"/>
    </source>
</evidence>
<gene>
    <name evidence="1" type="ORF">F0U47_11595</name>
</gene>
<sequence length="76" mass="8488">MSYERFLAAAQRVLDGDESVQAAKDLAGVAREDYPGDERFDELLEVLARYTPEEGSPNAVAEEVRTVIRETNARVM</sequence>
<organism evidence="1 2">
    <name type="scientific">Nocardioides antri</name>
    <dbReference type="NCBI Taxonomy" id="2607659"/>
    <lineage>
        <taxon>Bacteria</taxon>
        <taxon>Bacillati</taxon>
        <taxon>Actinomycetota</taxon>
        <taxon>Actinomycetes</taxon>
        <taxon>Propionibacteriales</taxon>
        <taxon>Nocardioidaceae</taxon>
        <taxon>Nocardioides</taxon>
    </lineage>
</organism>
<reference evidence="1 2" key="1">
    <citation type="submission" date="2019-09" db="EMBL/GenBank/DDBJ databases">
        <title>Nocardioides panacisoli sp. nov., isolated from the soil of a ginseng field.</title>
        <authorList>
            <person name="Cho C."/>
        </authorList>
    </citation>
    <scope>NUCLEOTIDE SEQUENCE [LARGE SCALE GENOMIC DNA]</scope>
    <source>
        <strain evidence="1 2">BN140041</strain>
    </source>
</reference>